<dbReference type="AlphaFoldDB" id="A0A7D7QJK6"/>
<dbReference type="PANTHER" id="PTHR43747">
    <property type="entry name" value="FAD-BINDING PROTEIN"/>
    <property type="match status" value="1"/>
</dbReference>
<evidence type="ECO:0000256" key="2">
    <source>
        <dbReference type="ARBA" id="ARBA00038396"/>
    </source>
</evidence>
<dbReference type="PANTHER" id="PTHR43747:SF5">
    <property type="entry name" value="FAD-BINDING DOMAIN-CONTAINING PROTEIN"/>
    <property type="match status" value="1"/>
</dbReference>
<keyword evidence="4" id="KW-1185">Reference proteome</keyword>
<proteinExistence type="inferred from homology"/>
<evidence type="ECO:0000313" key="3">
    <source>
        <dbReference type="EMBL" id="QMS92182.1"/>
    </source>
</evidence>
<reference evidence="4" key="1">
    <citation type="submission" date="2020-06" db="EMBL/GenBank/DDBJ databases">
        <title>Nostoc edaphicum CCNP1411 genome.</title>
        <authorList>
            <person name="Fidor A."/>
            <person name="Grabski M."/>
            <person name="Gawor J."/>
            <person name="Gromadka R."/>
            <person name="Wegrzyn G."/>
            <person name="Mazur-Marzec H."/>
        </authorList>
    </citation>
    <scope>NUCLEOTIDE SEQUENCE [LARGE SCALE GENOMIC DNA]</scope>
    <source>
        <strain evidence="4">CCNP1411</strain>
    </source>
</reference>
<accession>A0A7D7QJK6</accession>
<sequence length="623" mass="71979">MNNTQCQTYDYDVVIMGAGLAGVCQARHLLLNVPNIKIALVDPRPEERTEKDLKVGESAVEISTLMICKELGLYDYMVEHHPPKFGLNFHWPKHPESTENINDYHHLWAIRQPPLASVLIHRPKFERDVLRMNQQMGAVFYQGRVVDVDLTSGDGLNVVKVKLDRQYLELTAKHVIDAAGRKFIIGRKTDNVLFGPENVRGVNNGSAWMRVKNVDRTIFHSGYDPLVSTCSHYYATNHWMGHGHWVWMIPTDTQNMELSIGLVHHHDYIQAQTVNTKEKFYAFLEANHNIMYRLLKSGEEIDFHYWPKLAHKSKTILSKDNWYVIGDAAAIFDPFYSMGMTMMSFEIDTITEVIRAKLAGEPDAEKKRAVYNGFNLGMIDRNNLLVSHHPKHLGNASIMSHRMFIENMWWFGMMIPLYVGKWHLDLKFLAKIKQPGRVYITEILTAVYQQLTELAEKNANIGFMYTHRADELPFNYIMSRDFDEFIHLTKYEPQRTNVFVSMQYTHFFVAIWYLKFLWKGFGLKGLLAPQNLKHIFALLKASALAGWDNWLFKLKTKGVPDNSITAKAREDFKSYQHQPDLQPWISLANEKTLQNGTHELPSLKDENTLKVPELVTLPAEIKS</sequence>
<dbReference type="RefSeq" id="WP_181929694.1">
    <property type="nucleotide sequence ID" value="NZ_CP054698.1"/>
</dbReference>
<dbReference type="KEGG" id="ned:HUN01_33000"/>
<keyword evidence="1" id="KW-0560">Oxidoreductase</keyword>
<dbReference type="InterPro" id="IPR050816">
    <property type="entry name" value="Flavin-dep_Halogenase_NPB"/>
</dbReference>
<keyword evidence="3" id="KW-0503">Monooxygenase</keyword>
<dbReference type="InterPro" id="IPR036188">
    <property type="entry name" value="FAD/NAD-bd_sf"/>
</dbReference>
<dbReference type="GO" id="GO:0004497">
    <property type="term" value="F:monooxygenase activity"/>
    <property type="evidence" value="ECO:0007669"/>
    <property type="project" value="UniProtKB-KW"/>
</dbReference>
<protein>
    <submittedName>
        <fullName evidence="3">FAD-dependent monooxygenase</fullName>
    </submittedName>
</protein>
<dbReference type="EMBL" id="CP054698">
    <property type="protein sequence ID" value="QMS92182.1"/>
    <property type="molecule type" value="Genomic_DNA"/>
</dbReference>
<name>A0A7D7QJK6_9NOSO</name>
<comment type="similarity">
    <text evidence="2">Belongs to the flavin-dependent halogenase family. Bacterial tryptophan halogenase subfamily.</text>
</comment>
<dbReference type="Proteomes" id="UP000514713">
    <property type="component" value="Chromosome"/>
</dbReference>
<gene>
    <name evidence="3" type="ORF">HUN01_33000</name>
</gene>
<organism evidence="3 4">
    <name type="scientific">Nostoc edaphicum CCNP1411</name>
    <dbReference type="NCBI Taxonomy" id="1472755"/>
    <lineage>
        <taxon>Bacteria</taxon>
        <taxon>Bacillati</taxon>
        <taxon>Cyanobacteriota</taxon>
        <taxon>Cyanophyceae</taxon>
        <taxon>Nostocales</taxon>
        <taxon>Nostocaceae</taxon>
        <taxon>Nostoc</taxon>
    </lineage>
</organism>
<dbReference type="Gene3D" id="3.50.50.60">
    <property type="entry name" value="FAD/NAD(P)-binding domain"/>
    <property type="match status" value="1"/>
</dbReference>
<evidence type="ECO:0000256" key="1">
    <source>
        <dbReference type="ARBA" id="ARBA00023002"/>
    </source>
</evidence>
<evidence type="ECO:0000313" key="4">
    <source>
        <dbReference type="Proteomes" id="UP000514713"/>
    </source>
</evidence>
<dbReference type="SUPFAM" id="SSF51905">
    <property type="entry name" value="FAD/NAD(P)-binding domain"/>
    <property type="match status" value="1"/>
</dbReference>